<evidence type="ECO:0000256" key="4">
    <source>
        <dbReference type="ARBA" id="ARBA00022827"/>
    </source>
</evidence>
<feature type="domain" description="Glucose-methanol-choline oxidoreductase N-terminal" evidence="5">
    <location>
        <begin position="261"/>
        <end position="275"/>
    </location>
</feature>
<dbReference type="PIRSF" id="PIRSF000137">
    <property type="entry name" value="Alcohol_oxidase"/>
    <property type="match status" value="1"/>
</dbReference>
<comment type="similarity">
    <text evidence="2">Belongs to the GMC oxidoreductase family.</text>
</comment>
<dbReference type="GO" id="GO:0050660">
    <property type="term" value="F:flavin adenine dinucleotide binding"/>
    <property type="evidence" value="ECO:0007669"/>
    <property type="project" value="InterPro"/>
</dbReference>
<dbReference type="EMBL" id="UINC01000228">
    <property type="protein sequence ID" value="SUZ51571.1"/>
    <property type="molecule type" value="Genomic_DNA"/>
</dbReference>
<organism evidence="6">
    <name type="scientific">marine metagenome</name>
    <dbReference type="NCBI Taxonomy" id="408172"/>
    <lineage>
        <taxon>unclassified sequences</taxon>
        <taxon>metagenomes</taxon>
        <taxon>ecological metagenomes</taxon>
    </lineage>
</organism>
<proteinExistence type="inferred from homology"/>
<dbReference type="InterPro" id="IPR036188">
    <property type="entry name" value="FAD/NAD-bd_sf"/>
</dbReference>
<dbReference type="AlphaFoldDB" id="A0A381NAC2"/>
<evidence type="ECO:0000256" key="2">
    <source>
        <dbReference type="ARBA" id="ARBA00010790"/>
    </source>
</evidence>
<keyword evidence="4" id="KW-0274">FAD</keyword>
<evidence type="ECO:0000259" key="5">
    <source>
        <dbReference type="PROSITE" id="PS00624"/>
    </source>
</evidence>
<sequence length="523" mass="57186">MSYDFIIVGSGSAGGVLAARLSEDPAASVLLIESGPLHQSISDMPNAVKYGFGSDRNLRGYWYSNPPDGHMFVARATDMQPPMLVPRGTTLGGSSSVNAQIFLRGEPDDYDSWASEGNNLWSFQECLPYFMKLENDLDCSGDFHGKSGPVRCVRSPREEWHQDQIAFFEGFSKLGFRGTSDHNDPDSSGVGPLPFNTIDRIRQSTWLTYIEPILGRENLTVMPDTHVQSVKFSGSKATSVLINSPEGIKEIPAGEIILSAGAIGSPQILMLSGVGPAASLEQIGIDVVHDLPGVGLNLRDHPQVPLYWKVQSSYEIDQTVRSLQVALRYTAAGSELRNDMLIHPVSYESGNPTDKVYFGNESDDELYVGMVAAIYLAKGSGSLKLRCSDSSVQPFLDYNFLCEEQDLLRLRESIHLCITVAESEAYKGLLAERVMPASKDLKSDGKLDQWLKQNVRTSHHISGTCKMNPSTDDLAVVNQLGQVHGLSNLRVADASIMNDCVRANTNVPAMMIGERISDLIKGH</sequence>
<dbReference type="PROSITE" id="PS00624">
    <property type="entry name" value="GMC_OXRED_2"/>
    <property type="match status" value="1"/>
</dbReference>
<dbReference type="Gene3D" id="3.30.410.40">
    <property type="match status" value="1"/>
</dbReference>
<comment type="cofactor">
    <cofactor evidence="1">
        <name>FAD</name>
        <dbReference type="ChEBI" id="CHEBI:57692"/>
    </cofactor>
</comment>
<dbReference type="InterPro" id="IPR012132">
    <property type="entry name" value="GMC_OxRdtase"/>
</dbReference>
<dbReference type="InterPro" id="IPR007867">
    <property type="entry name" value="GMC_OxRtase_C"/>
</dbReference>
<keyword evidence="3" id="KW-0285">Flavoprotein</keyword>
<dbReference type="Pfam" id="PF00732">
    <property type="entry name" value="GMC_oxred_N"/>
    <property type="match status" value="1"/>
</dbReference>
<dbReference type="SUPFAM" id="SSF51905">
    <property type="entry name" value="FAD/NAD(P)-binding domain"/>
    <property type="match status" value="1"/>
</dbReference>
<dbReference type="Pfam" id="PF05199">
    <property type="entry name" value="GMC_oxred_C"/>
    <property type="match status" value="1"/>
</dbReference>
<name>A0A381NAC2_9ZZZZ</name>
<dbReference type="SUPFAM" id="SSF54373">
    <property type="entry name" value="FAD-linked reductases, C-terminal domain"/>
    <property type="match status" value="1"/>
</dbReference>
<evidence type="ECO:0000256" key="3">
    <source>
        <dbReference type="ARBA" id="ARBA00022630"/>
    </source>
</evidence>
<gene>
    <name evidence="6" type="ORF">METZ01_LOCUS4425</name>
</gene>
<dbReference type="InterPro" id="IPR000172">
    <property type="entry name" value="GMC_OxRdtase_N"/>
</dbReference>
<protein>
    <recommendedName>
        <fullName evidence="5">Glucose-methanol-choline oxidoreductase N-terminal domain-containing protein</fullName>
    </recommendedName>
</protein>
<dbReference type="Gene3D" id="3.50.50.60">
    <property type="entry name" value="FAD/NAD(P)-binding domain"/>
    <property type="match status" value="1"/>
</dbReference>
<accession>A0A381NAC2</accession>
<evidence type="ECO:0000313" key="6">
    <source>
        <dbReference type="EMBL" id="SUZ51571.1"/>
    </source>
</evidence>
<reference evidence="6" key="1">
    <citation type="submission" date="2018-05" db="EMBL/GenBank/DDBJ databases">
        <authorList>
            <person name="Lanie J.A."/>
            <person name="Ng W.-L."/>
            <person name="Kazmierczak K.M."/>
            <person name="Andrzejewski T.M."/>
            <person name="Davidsen T.M."/>
            <person name="Wayne K.J."/>
            <person name="Tettelin H."/>
            <person name="Glass J.I."/>
            <person name="Rusch D."/>
            <person name="Podicherti R."/>
            <person name="Tsui H.-C.T."/>
            <person name="Winkler M.E."/>
        </authorList>
    </citation>
    <scope>NUCLEOTIDE SEQUENCE</scope>
</reference>
<dbReference type="PANTHER" id="PTHR11552">
    <property type="entry name" value="GLUCOSE-METHANOL-CHOLINE GMC OXIDOREDUCTASE"/>
    <property type="match status" value="1"/>
</dbReference>
<dbReference type="GO" id="GO:0016614">
    <property type="term" value="F:oxidoreductase activity, acting on CH-OH group of donors"/>
    <property type="evidence" value="ECO:0007669"/>
    <property type="project" value="InterPro"/>
</dbReference>
<dbReference type="PANTHER" id="PTHR11552:SF147">
    <property type="entry name" value="CHOLINE DEHYDROGENASE, MITOCHONDRIAL"/>
    <property type="match status" value="1"/>
</dbReference>
<evidence type="ECO:0000256" key="1">
    <source>
        <dbReference type="ARBA" id="ARBA00001974"/>
    </source>
</evidence>